<dbReference type="GO" id="GO:0005223">
    <property type="term" value="F:intracellularly cGMP-activated cation channel activity"/>
    <property type="evidence" value="ECO:0007669"/>
    <property type="project" value="TreeGrafter"/>
</dbReference>
<keyword evidence="13" id="KW-0844">Vision</keyword>
<feature type="transmembrane region" description="Helical" evidence="17">
    <location>
        <begin position="1010"/>
        <end position="1030"/>
    </location>
</feature>
<evidence type="ECO:0000256" key="13">
    <source>
        <dbReference type="ARBA" id="ARBA00023305"/>
    </source>
</evidence>
<evidence type="ECO:0000256" key="7">
    <source>
        <dbReference type="ARBA" id="ARBA00022989"/>
    </source>
</evidence>
<feature type="transmembrane region" description="Helical" evidence="17">
    <location>
        <begin position="1075"/>
        <end position="1094"/>
    </location>
</feature>
<dbReference type="InterPro" id="IPR014710">
    <property type="entry name" value="RmlC-like_jellyroll"/>
</dbReference>
<dbReference type="GO" id="GO:0044877">
    <property type="term" value="F:protein-containing complex binding"/>
    <property type="evidence" value="ECO:0007669"/>
    <property type="project" value="TreeGrafter"/>
</dbReference>
<evidence type="ECO:0000256" key="5">
    <source>
        <dbReference type="ARBA" id="ARBA00022692"/>
    </source>
</evidence>
<sequence>MGTATPRARPAAMFRKLKQSLTPGCVAAPDPKAESSPPSPSPSPSPPTQGKRGCPACVSACSHFALDEPSTLPDFGAGSSKLGDEEKMALKEMSFETLLDWASAVLRERGGSVHHTGAKTKDFDTFDFEAHVHGTIRQLQVEEHSGPDEKAADKHDGLKKEDAEPPAAPSPDPKVPEPPKQSNEQNPPDGQQEAPPAPLPIVVNRYADNQLRDIIKRLRERTEIYKEKVIDPYASSPEHSPPVIIRRRDFLKREEEERRRNEEEEKKKKEEEDKKAAERKEEKKKEEKKDEKKEGEVEVKPEASMCPKFSFSCIFSALFAVIDALLKPLEDKLDTWLDKTIDPVTDRRYICWLSMVTMAFNYNAWLIPARMAFPYHTDYSIPFWFCLDILADIIYVIDMIVFQPRLQFVKGGDVICDRGLTKKNYRDSARFKSDILAIIPFDLLYVQFGFMSTLRANRILKQESFFEFSDRLESIMTKAYIWRVIRTTGYLLYILHLNACIYYTASDYQGIGSTKWVYDGQGNAYLRCYYFAVRTLITIGGLPEPNTVFEIVFQLLNYFTGVFVFSSLIGQMRDVIGAATAGQTYFRTSMDSTVAYMNTYKIPRLVQNRVRTWYNYTWDSQGMLDESELLEQMPLVMRTAIAVDINLSTFQKIDLFKGCDNQMLVDMLLRLKSIVYLPGDFVCKKGDIGKEMYIIKAGEVQVVGGPDNKIVFVTLKAGCVFGEISLLQSSANGGNRRTANVAAHGFANLFVLDKKDLNDILVHYPESQKVLARKARKLIKSKVPGAAAAGDAEQKKGMALFMPKPPTPKMLRAFGKGGILQKLRTSELNEQTLLHHQRITAVDIQFCFSQEEAPPAPLPIVVNRYADEQLRNIVRRLRERTDLYKEKVIDPYASSPEHSPPVTPVLRKCDFIKREEEERKRKEEEEKKKKEEEAKKAAEKKEEKKEEKKQEEKKEAAPEAQPEPSLCPKISFSCIFSGIFAVIDVLLKPLEEKLDTWLDKTIDPFTDRRYISWLSVVTIAYNYNVWFIPARLSFPYHTPWSIPFWILFDILADIVYIADIIIFQPRLQFVKGGDIITDVLSVVPFDVLCLQFGFTSFFRANRFLRQESFFEFSDRLESIMSKAYIWRVARTIGYLLYILHLNACIYYTACLYEGIGTTKWVYDGEGTAYLRSYYFAVRTLINIGGLPEPQTLFEILFQMLNYFIGVFVFSSLIGQMRDVIGAATAGQTYFRTSMDSTVAYMNTYKIPRLVQNRVRTWYNYTWDSQGMLDESELLEQMPLVMRTAIAVDVNLSTFQKIDLFKGCDNQMLVDMLLRLKSIIYLPGDFVCKKGDIGKEMYIIKAGAVQVVGGPDNKTVFVTLKAGCVFGEISLLQSAANGGNRRTANVAAHGFANLFVLDKKDLNDILVHYPESQKVLARKGRKLMKAKGPATGGPAEQKKGLALFNERPPTPKMLRAFAGFGKGGFLEKLKECLSQLTIFLLQFVDISKVLIDALGADVVQRVRGARVTVGPCEVYPHLGAETEG</sequence>
<dbReference type="GO" id="GO:0030553">
    <property type="term" value="F:cGMP binding"/>
    <property type="evidence" value="ECO:0007669"/>
    <property type="project" value="UniProtKB-KW"/>
</dbReference>
<dbReference type="SUPFAM" id="SSF51206">
    <property type="entry name" value="cAMP-binding domain-like"/>
    <property type="match status" value="2"/>
</dbReference>
<keyword evidence="2" id="KW-0813">Transport</keyword>
<feature type="compositionally biased region" description="Basic and acidic residues" evidence="16">
    <location>
        <begin position="918"/>
        <end position="957"/>
    </location>
</feature>
<dbReference type="GO" id="GO:0007601">
    <property type="term" value="P:visual perception"/>
    <property type="evidence" value="ECO:0007669"/>
    <property type="project" value="UniProtKB-KW"/>
</dbReference>
<comment type="subcellular location">
    <subcellularLocation>
        <location evidence="1">Membrane</location>
        <topology evidence="1">Multi-pass membrane protein</topology>
    </subcellularLocation>
</comment>
<feature type="compositionally biased region" description="Basic and acidic residues" evidence="16">
    <location>
        <begin position="140"/>
        <end position="163"/>
    </location>
</feature>
<dbReference type="PROSITE" id="PS50042">
    <property type="entry name" value="CNMP_BINDING_3"/>
    <property type="match status" value="2"/>
</dbReference>
<comment type="caution">
    <text evidence="19">The sequence shown here is derived from an EMBL/GenBank/DDBJ whole genome shotgun (WGS) entry which is preliminary data.</text>
</comment>
<evidence type="ECO:0000256" key="15">
    <source>
        <dbReference type="ARBA" id="ARBA00036239"/>
    </source>
</evidence>
<dbReference type="PROSITE" id="PS00889">
    <property type="entry name" value="CNMP_BINDING_2"/>
    <property type="match status" value="2"/>
</dbReference>
<feature type="region of interest" description="Disordered" evidence="16">
    <location>
        <begin position="138"/>
        <end position="204"/>
    </location>
</feature>
<dbReference type="GO" id="GO:0005222">
    <property type="term" value="F:intracellularly cAMP-activated cation channel activity"/>
    <property type="evidence" value="ECO:0007669"/>
    <property type="project" value="TreeGrafter"/>
</dbReference>
<evidence type="ECO:0000256" key="17">
    <source>
        <dbReference type="SAM" id="Phobius"/>
    </source>
</evidence>
<organism evidence="19 20">
    <name type="scientific">Scleropages formosus</name>
    <name type="common">Asian bonytongue</name>
    <name type="synonym">Osteoglossum formosum</name>
    <dbReference type="NCBI Taxonomy" id="113540"/>
    <lineage>
        <taxon>Eukaryota</taxon>
        <taxon>Metazoa</taxon>
        <taxon>Chordata</taxon>
        <taxon>Craniata</taxon>
        <taxon>Vertebrata</taxon>
        <taxon>Euteleostomi</taxon>
        <taxon>Actinopterygii</taxon>
        <taxon>Neopterygii</taxon>
        <taxon>Teleostei</taxon>
        <taxon>Osteoglossocephala</taxon>
        <taxon>Osteoglossomorpha</taxon>
        <taxon>Osteoglossiformes</taxon>
        <taxon>Osteoglossidae</taxon>
        <taxon>Scleropages</taxon>
    </lineage>
</organism>
<keyword evidence="4" id="KW-0716">Sensory transduction</keyword>
<proteinExistence type="predicted"/>
<dbReference type="Gene3D" id="2.60.120.10">
    <property type="entry name" value="Jelly Rolls"/>
    <property type="match status" value="2"/>
</dbReference>
<evidence type="ECO:0000256" key="1">
    <source>
        <dbReference type="ARBA" id="ARBA00004141"/>
    </source>
</evidence>
<dbReference type="Proteomes" id="UP000034805">
    <property type="component" value="Unassembled WGS sequence"/>
</dbReference>
<dbReference type="GO" id="GO:0005886">
    <property type="term" value="C:plasma membrane"/>
    <property type="evidence" value="ECO:0007669"/>
    <property type="project" value="TreeGrafter"/>
</dbReference>
<dbReference type="GO" id="GO:0017071">
    <property type="term" value="C:intracellular cyclic nucleotide activated cation channel complex"/>
    <property type="evidence" value="ECO:0007669"/>
    <property type="project" value="TreeGrafter"/>
</dbReference>
<evidence type="ECO:0000256" key="6">
    <source>
        <dbReference type="ARBA" id="ARBA00022741"/>
    </source>
</evidence>
<evidence type="ECO:0000313" key="20">
    <source>
        <dbReference type="Proteomes" id="UP000034805"/>
    </source>
</evidence>
<keyword evidence="5 17" id="KW-0812">Transmembrane</keyword>
<evidence type="ECO:0000256" key="16">
    <source>
        <dbReference type="SAM" id="MobiDB-lite"/>
    </source>
</evidence>
<dbReference type="InterPro" id="IPR018488">
    <property type="entry name" value="cNMP-bd_CS"/>
</dbReference>
<dbReference type="InterPro" id="IPR018490">
    <property type="entry name" value="cNMP-bd_dom_sf"/>
</dbReference>
<feature type="domain" description="Cyclic nucleotide-binding" evidence="18">
    <location>
        <begin position="1299"/>
        <end position="1405"/>
    </location>
</feature>
<dbReference type="CDD" id="cd00038">
    <property type="entry name" value="CAP_ED"/>
    <property type="match status" value="2"/>
</dbReference>
<evidence type="ECO:0000256" key="2">
    <source>
        <dbReference type="ARBA" id="ARBA00022448"/>
    </source>
</evidence>
<keyword evidence="7 17" id="KW-1133">Transmembrane helix</keyword>
<dbReference type="EMBL" id="JARO02007563">
    <property type="protein sequence ID" value="KPP63806.1"/>
    <property type="molecule type" value="Genomic_DNA"/>
</dbReference>
<dbReference type="InterPro" id="IPR000595">
    <property type="entry name" value="cNMP-bd_dom"/>
</dbReference>
<protein>
    <submittedName>
        <fullName evidence="19">Cyclic nucleotide-gated cation channel beta-3-like</fullName>
    </submittedName>
</protein>
<evidence type="ECO:0000256" key="8">
    <source>
        <dbReference type="ARBA" id="ARBA00022992"/>
    </source>
</evidence>
<evidence type="ECO:0000256" key="11">
    <source>
        <dbReference type="ARBA" id="ARBA00023286"/>
    </source>
</evidence>
<comment type="catalytic activity">
    <reaction evidence="15">
        <text>Na(+)(in) = Na(+)(out)</text>
        <dbReference type="Rhea" id="RHEA:34963"/>
        <dbReference type="ChEBI" id="CHEBI:29101"/>
    </reaction>
</comment>
<dbReference type="Pfam" id="PF00027">
    <property type="entry name" value="cNMP_binding"/>
    <property type="match status" value="2"/>
</dbReference>
<dbReference type="PROSITE" id="PS00888">
    <property type="entry name" value="CNMP_BINDING_1"/>
    <property type="match status" value="2"/>
</dbReference>
<dbReference type="Gene3D" id="1.10.287.70">
    <property type="match status" value="2"/>
</dbReference>
<dbReference type="Gene3D" id="1.10.287.630">
    <property type="entry name" value="Helix hairpin bin"/>
    <property type="match status" value="2"/>
</dbReference>
<name>A0A0P7WJC2_SCLFO</name>
<comment type="catalytic activity">
    <reaction evidence="14">
        <text>K(+)(in) = K(+)(out)</text>
        <dbReference type="Rhea" id="RHEA:29463"/>
        <dbReference type="ChEBI" id="CHEBI:29103"/>
    </reaction>
</comment>
<keyword evidence="9" id="KW-0406">Ion transport</keyword>
<keyword evidence="11" id="KW-1071">Ligand-gated ion channel</keyword>
<dbReference type="FunFam" id="1.10.287.630:FF:000001">
    <property type="entry name" value="Cyclic nucleotide-gated channel alpha 3"/>
    <property type="match status" value="2"/>
</dbReference>
<dbReference type="PANTHER" id="PTHR45638:SF8">
    <property type="entry name" value="CYCLIC NUCLEOTIDE-GATED CATION CHANNEL BETA-3"/>
    <property type="match status" value="1"/>
</dbReference>
<dbReference type="STRING" id="113540.ENSSFOP00015014077"/>
<dbReference type="PANTHER" id="PTHR45638">
    <property type="entry name" value="CYCLIC NUCLEOTIDE-GATED CATION CHANNEL SUBUNIT A"/>
    <property type="match status" value="1"/>
</dbReference>
<evidence type="ECO:0000256" key="4">
    <source>
        <dbReference type="ARBA" id="ARBA00022606"/>
    </source>
</evidence>
<reference evidence="19 20" key="1">
    <citation type="submission" date="2015-08" db="EMBL/GenBank/DDBJ databases">
        <title>The genome of the Asian arowana (Scleropages formosus).</title>
        <authorList>
            <person name="Tan M.H."/>
            <person name="Gan H.M."/>
            <person name="Croft L.J."/>
            <person name="Austin C.M."/>
        </authorList>
    </citation>
    <scope>NUCLEOTIDE SEQUENCE [LARGE SCALE GENOMIC DNA]</scope>
    <source>
        <strain evidence="19">Aro1</strain>
    </source>
</reference>
<gene>
    <name evidence="19" type="ORF">Z043_117901</name>
</gene>
<keyword evidence="12" id="KW-0407">Ion channel</keyword>
<dbReference type="SUPFAM" id="SSF81324">
    <property type="entry name" value="Voltage-gated potassium channels"/>
    <property type="match status" value="2"/>
</dbReference>
<feature type="region of interest" description="Disordered" evidence="16">
    <location>
        <begin position="19"/>
        <end position="54"/>
    </location>
</feature>
<evidence type="ECO:0000256" key="3">
    <source>
        <dbReference type="ARBA" id="ARBA00022535"/>
    </source>
</evidence>
<evidence type="ECO:0000256" key="12">
    <source>
        <dbReference type="ARBA" id="ARBA00023303"/>
    </source>
</evidence>
<evidence type="ECO:0000256" key="10">
    <source>
        <dbReference type="ARBA" id="ARBA00023136"/>
    </source>
</evidence>
<feature type="region of interest" description="Disordered" evidence="16">
    <location>
        <begin position="918"/>
        <end position="964"/>
    </location>
</feature>
<evidence type="ECO:0000259" key="18">
    <source>
        <dbReference type="PROSITE" id="PS50042"/>
    </source>
</evidence>
<feature type="transmembrane region" description="Helical" evidence="17">
    <location>
        <begin position="1042"/>
        <end position="1063"/>
    </location>
</feature>
<dbReference type="FunFam" id="2.60.120.10:FF:000020">
    <property type="entry name" value="Cyclic nucleotide-gated channel beta 3"/>
    <property type="match status" value="2"/>
</dbReference>
<keyword evidence="6" id="KW-0547">Nucleotide-binding</keyword>
<accession>A0A0P7WJC2</accession>
<dbReference type="InterPro" id="IPR050866">
    <property type="entry name" value="CNG_cation_channel"/>
</dbReference>
<dbReference type="InterPro" id="IPR005821">
    <property type="entry name" value="Ion_trans_dom"/>
</dbReference>
<dbReference type="Pfam" id="PF00520">
    <property type="entry name" value="Ion_trans"/>
    <property type="match status" value="2"/>
</dbReference>
<feature type="compositionally biased region" description="Pro residues" evidence="16">
    <location>
        <begin position="37"/>
        <end position="47"/>
    </location>
</feature>
<dbReference type="GO" id="GO:0001750">
    <property type="term" value="C:photoreceptor outer segment"/>
    <property type="evidence" value="ECO:0007669"/>
    <property type="project" value="TreeGrafter"/>
</dbReference>
<evidence type="ECO:0000256" key="14">
    <source>
        <dbReference type="ARBA" id="ARBA00034430"/>
    </source>
</evidence>
<feature type="compositionally biased region" description="Pro residues" evidence="16">
    <location>
        <begin position="166"/>
        <end position="179"/>
    </location>
</feature>
<keyword evidence="3" id="KW-0140">cGMP</keyword>
<dbReference type="FunFam" id="1.10.287.70:FF:000072">
    <property type="entry name" value="Cyclic nucleotide gated channel beta 3"/>
    <property type="match status" value="2"/>
</dbReference>
<keyword evidence="8" id="KW-0142">cGMP-binding</keyword>
<feature type="region of interest" description="Disordered" evidence="16">
    <location>
        <begin position="254"/>
        <end position="297"/>
    </location>
</feature>
<evidence type="ECO:0000313" key="19">
    <source>
        <dbReference type="EMBL" id="KPP63806.1"/>
    </source>
</evidence>
<dbReference type="SMART" id="SM00100">
    <property type="entry name" value="cNMP"/>
    <property type="match status" value="2"/>
</dbReference>
<evidence type="ECO:0000256" key="9">
    <source>
        <dbReference type="ARBA" id="ARBA00023065"/>
    </source>
</evidence>
<keyword evidence="10 17" id="KW-0472">Membrane</keyword>
<feature type="domain" description="Cyclic nucleotide-binding" evidence="18">
    <location>
        <begin position="655"/>
        <end position="761"/>
    </location>
</feature>
<feature type="transmembrane region" description="Helical" evidence="17">
    <location>
        <begin position="1195"/>
        <end position="1213"/>
    </location>
</feature>